<protein>
    <submittedName>
        <fullName evidence="1">Uncharacterized protein</fullName>
    </submittedName>
</protein>
<gene>
    <name evidence="1" type="ORF">SHKM778_05450</name>
</gene>
<evidence type="ECO:0000313" key="1">
    <source>
        <dbReference type="EMBL" id="BFO14157.1"/>
    </source>
</evidence>
<sequence length="155" mass="16530">MFSTANRTSVSPAIRQMPSTKSRAYCRCQRKGMDDDRAGAELLGGGLGPLELGPGVGGPHALCDEQAGRVDGQDGDAVVVAESAQRLDVLADRVGPHHDLDAVVAEARGDLEGRRRRLRVDGGRRQGDLRVRDADYVPCFCHEPQVTGWGRVGAG</sequence>
<dbReference type="EMBL" id="AP035768">
    <property type="protein sequence ID" value="BFO14157.1"/>
    <property type="molecule type" value="Genomic_DNA"/>
</dbReference>
<proteinExistence type="predicted"/>
<organism evidence="1">
    <name type="scientific">Streptomyces haneummycinicus</name>
    <dbReference type="NCBI Taxonomy" id="3074435"/>
    <lineage>
        <taxon>Bacteria</taxon>
        <taxon>Bacillati</taxon>
        <taxon>Actinomycetota</taxon>
        <taxon>Actinomycetes</taxon>
        <taxon>Kitasatosporales</taxon>
        <taxon>Streptomycetaceae</taxon>
        <taxon>Streptomyces</taxon>
    </lineage>
</organism>
<reference evidence="1" key="1">
    <citation type="submission" date="2024-06" db="EMBL/GenBank/DDBJ databases">
        <authorList>
            <consortium name="consrtm"/>
            <person name="Uemura M."/>
            <person name="Terahara T."/>
        </authorList>
    </citation>
    <scope>NUCLEOTIDE SEQUENCE</scope>
    <source>
        <strain evidence="1">KM77-8</strain>
    </source>
</reference>
<accession>A0AAT9H9T8</accession>
<name>A0AAT9H9T8_9ACTN</name>
<dbReference type="AlphaFoldDB" id="A0AAT9H9T8"/>
<reference evidence="1" key="2">
    <citation type="submission" date="2024-07" db="EMBL/GenBank/DDBJ databases">
        <title>Streptomyces haneummycinica sp. nov., a new antibiotic-producing actinobacterium isolated from marine sediment.</title>
        <authorList>
            <person name="Uemura M."/>
            <person name="Hamada M."/>
            <person name="Hirano S."/>
            <person name="Kobayashi K."/>
            <person name="Ohshiro T."/>
            <person name="Kobayashi T."/>
            <person name="Terahara T."/>
        </authorList>
    </citation>
    <scope>NUCLEOTIDE SEQUENCE</scope>
    <source>
        <strain evidence="1">KM77-8</strain>
    </source>
</reference>